<dbReference type="Pfam" id="PF22493">
    <property type="entry name" value="PUF_NOP9"/>
    <property type="match status" value="1"/>
</dbReference>
<reference evidence="7" key="2">
    <citation type="submission" date="2015-01" db="EMBL/GenBank/DDBJ databases">
        <title>Evolutionary Origins and Diversification of the Mycorrhizal Mutualists.</title>
        <authorList>
            <consortium name="DOE Joint Genome Institute"/>
            <consortium name="Mycorrhizal Genomics Consortium"/>
            <person name="Kohler A."/>
            <person name="Kuo A."/>
            <person name="Nagy L.G."/>
            <person name="Floudas D."/>
            <person name="Copeland A."/>
            <person name="Barry K.W."/>
            <person name="Cichocki N."/>
            <person name="Veneault-Fourrey C."/>
            <person name="LaButti K."/>
            <person name="Lindquist E.A."/>
            <person name="Lipzen A."/>
            <person name="Lundell T."/>
            <person name="Morin E."/>
            <person name="Murat C."/>
            <person name="Riley R."/>
            <person name="Ohm R."/>
            <person name="Sun H."/>
            <person name="Tunlid A."/>
            <person name="Henrissat B."/>
            <person name="Grigoriev I.V."/>
            <person name="Hibbett D.S."/>
            <person name="Martin F."/>
        </authorList>
    </citation>
    <scope>NUCLEOTIDE SEQUENCE [LARGE SCALE GENOMIC DNA]</scope>
    <source>
        <strain evidence="7">Foug A</strain>
    </source>
</reference>
<evidence type="ECO:0000256" key="2">
    <source>
        <dbReference type="ARBA" id="ARBA00022737"/>
    </source>
</evidence>
<feature type="compositionally biased region" description="Basic and acidic residues" evidence="5">
    <location>
        <begin position="44"/>
        <end position="53"/>
    </location>
</feature>
<organism evidence="6 7">
    <name type="scientific">Scleroderma citrinum Foug A</name>
    <dbReference type="NCBI Taxonomy" id="1036808"/>
    <lineage>
        <taxon>Eukaryota</taxon>
        <taxon>Fungi</taxon>
        <taxon>Dikarya</taxon>
        <taxon>Basidiomycota</taxon>
        <taxon>Agaricomycotina</taxon>
        <taxon>Agaricomycetes</taxon>
        <taxon>Agaricomycetidae</taxon>
        <taxon>Boletales</taxon>
        <taxon>Sclerodermatineae</taxon>
        <taxon>Sclerodermataceae</taxon>
        <taxon>Scleroderma</taxon>
    </lineage>
</organism>
<dbReference type="HOGENOM" id="CLU_1361133_0_0_1"/>
<evidence type="ECO:0000256" key="3">
    <source>
        <dbReference type="ARBA" id="ARBA00030932"/>
    </source>
</evidence>
<dbReference type="GO" id="GO:0030686">
    <property type="term" value="C:90S preribosome"/>
    <property type="evidence" value="ECO:0007669"/>
    <property type="project" value="TreeGrafter"/>
</dbReference>
<proteinExistence type="predicted"/>
<accession>A0A0C3E4J3</accession>
<name>A0A0C3E4J3_9AGAM</name>
<dbReference type="GO" id="GO:0000056">
    <property type="term" value="P:ribosomal small subunit export from nucleus"/>
    <property type="evidence" value="ECO:0007669"/>
    <property type="project" value="TreeGrafter"/>
</dbReference>
<dbReference type="GO" id="GO:0000447">
    <property type="term" value="P:endonucleolytic cleavage in ITS1 to separate SSU-rRNA from 5.8S rRNA and LSU-rRNA from tricistronic rRNA transcript (SSU-rRNA, 5.8S rRNA, LSU-rRNA)"/>
    <property type="evidence" value="ECO:0007669"/>
    <property type="project" value="TreeGrafter"/>
</dbReference>
<protein>
    <recommendedName>
        <fullName evidence="1">Nucleolar protein 9</fullName>
    </recommendedName>
    <alternativeName>
        <fullName evidence="3 4">Pumilio domain-containing protein NOP9</fullName>
    </alternativeName>
</protein>
<evidence type="ECO:0000256" key="4">
    <source>
        <dbReference type="ARBA" id="ARBA00031929"/>
    </source>
</evidence>
<dbReference type="GO" id="GO:0030688">
    <property type="term" value="C:preribosome, small subunit precursor"/>
    <property type="evidence" value="ECO:0007669"/>
    <property type="project" value="TreeGrafter"/>
</dbReference>
<dbReference type="InterPro" id="IPR011989">
    <property type="entry name" value="ARM-like"/>
</dbReference>
<dbReference type="STRING" id="1036808.A0A0C3E4J3"/>
<dbReference type="InterPro" id="IPR040000">
    <property type="entry name" value="NOP9"/>
</dbReference>
<feature type="region of interest" description="Disordered" evidence="5">
    <location>
        <begin position="1"/>
        <end position="60"/>
    </location>
</feature>
<dbReference type="GO" id="GO:0000472">
    <property type="term" value="P:endonucleolytic cleavage to generate mature 5'-end of SSU-rRNA from (SSU-rRNA, 5.8S rRNA, LSU-rRNA)"/>
    <property type="evidence" value="ECO:0007669"/>
    <property type="project" value="TreeGrafter"/>
</dbReference>
<sequence>MSKEIRNRGKKHNNLSRKNNNQRILQWTRTKNHLKDLPGSSQRAEQRTQKHPSDMLTQTSRRISEPSMTKFGHGKRKNTYRTRRMQIWIQTRLAAKRLFFVVTLNEMAGKEKQLATDPECSFVLERMFYSMDDFPHRFDSLINHRFASHVCQTFFSVAAETVAREVRSSLIYVPNLTAPPGRQRVFYQKSLSPRTKAYFEP</sequence>
<dbReference type="SUPFAM" id="SSF48371">
    <property type="entry name" value="ARM repeat"/>
    <property type="match status" value="1"/>
</dbReference>
<keyword evidence="2" id="KW-0677">Repeat</keyword>
<feature type="compositionally biased region" description="Polar residues" evidence="5">
    <location>
        <begin position="16"/>
        <end position="29"/>
    </location>
</feature>
<dbReference type="Proteomes" id="UP000053989">
    <property type="component" value="Unassembled WGS sequence"/>
</dbReference>
<evidence type="ECO:0000313" key="6">
    <source>
        <dbReference type="EMBL" id="KIM67710.1"/>
    </source>
</evidence>
<dbReference type="PANTHER" id="PTHR13102">
    <property type="entry name" value="NUCLEOLAR PROTEIN 9"/>
    <property type="match status" value="1"/>
</dbReference>
<evidence type="ECO:0000313" key="7">
    <source>
        <dbReference type="Proteomes" id="UP000053989"/>
    </source>
</evidence>
<dbReference type="InterPro" id="IPR016024">
    <property type="entry name" value="ARM-type_fold"/>
</dbReference>
<dbReference type="PANTHER" id="PTHR13102:SF0">
    <property type="entry name" value="NUCLEOLAR PROTEIN 9"/>
    <property type="match status" value="1"/>
</dbReference>
<dbReference type="EMBL" id="KN822011">
    <property type="protein sequence ID" value="KIM67710.1"/>
    <property type="molecule type" value="Genomic_DNA"/>
</dbReference>
<keyword evidence="7" id="KW-1185">Reference proteome</keyword>
<dbReference type="InterPro" id="IPR001313">
    <property type="entry name" value="Pumilio_RNA-bd_rpt"/>
</dbReference>
<gene>
    <name evidence="6" type="ORF">SCLCIDRAFT_1066085</name>
</gene>
<reference evidence="6 7" key="1">
    <citation type="submission" date="2014-04" db="EMBL/GenBank/DDBJ databases">
        <authorList>
            <consortium name="DOE Joint Genome Institute"/>
            <person name="Kuo A."/>
            <person name="Kohler A."/>
            <person name="Nagy L.G."/>
            <person name="Floudas D."/>
            <person name="Copeland A."/>
            <person name="Barry K.W."/>
            <person name="Cichocki N."/>
            <person name="Veneault-Fourrey C."/>
            <person name="LaButti K."/>
            <person name="Lindquist E.A."/>
            <person name="Lipzen A."/>
            <person name="Lundell T."/>
            <person name="Morin E."/>
            <person name="Murat C."/>
            <person name="Sun H."/>
            <person name="Tunlid A."/>
            <person name="Henrissat B."/>
            <person name="Grigoriev I.V."/>
            <person name="Hibbett D.S."/>
            <person name="Martin F."/>
            <person name="Nordberg H.P."/>
            <person name="Cantor M.N."/>
            <person name="Hua S.X."/>
        </authorList>
    </citation>
    <scope>NUCLEOTIDE SEQUENCE [LARGE SCALE GENOMIC DNA]</scope>
    <source>
        <strain evidence="6 7">Foug A</strain>
    </source>
</reference>
<dbReference type="AlphaFoldDB" id="A0A0C3E4J3"/>
<dbReference type="GO" id="GO:0000480">
    <property type="term" value="P:endonucleolytic cleavage in 5'-ETS of tricistronic rRNA transcript (SSU-rRNA, 5.8S rRNA, LSU-rRNA)"/>
    <property type="evidence" value="ECO:0007669"/>
    <property type="project" value="TreeGrafter"/>
</dbReference>
<dbReference type="OrthoDB" id="392571at2759"/>
<evidence type="ECO:0000256" key="5">
    <source>
        <dbReference type="SAM" id="MobiDB-lite"/>
    </source>
</evidence>
<dbReference type="Gene3D" id="1.25.10.10">
    <property type="entry name" value="Leucine-rich Repeat Variant"/>
    <property type="match status" value="1"/>
</dbReference>
<dbReference type="GO" id="GO:0003723">
    <property type="term" value="F:RNA binding"/>
    <property type="evidence" value="ECO:0007669"/>
    <property type="project" value="InterPro"/>
</dbReference>
<dbReference type="GO" id="GO:0005730">
    <property type="term" value="C:nucleolus"/>
    <property type="evidence" value="ECO:0007669"/>
    <property type="project" value="TreeGrafter"/>
</dbReference>
<evidence type="ECO:0000256" key="1">
    <source>
        <dbReference type="ARBA" id="ARBA00016427"/>
    </source>
</evidence>
<dbReference type="InParanoid" id="A0A0C3E4J3"/>